<gene>
    <name evidence="2" type="ORF">WDZ17_13645</name>
</gene>
<comment type="caution">
    <text evidence="2">The sequence shown here is derived from an EMBL/GenBank/DDBJ whole genome shotgun (WGS) entry which is preliminary data.</text>
</comment>
<dbReference type="InterPro" id="IPR001130">
    <property type="entry name" value="TatD-like"/>
</dbReference>
<dbReference type="EMBL" id="JBBIAA010000020">
    <property type="protein sequence ID" value="MEJ5946336.1"/>
    <property type="molecule type" value="Genomic_DNA"/>
</dbReference>
<dbReference type="CDD" id="cd01310">
    <property type="entry name" value="TatD_DNAse"/>
    <property type="match status" value="1"/>
</dbReference>
<accession>A0ABU8RMV6</accession>
<dbReference type="InterPro" id="IPR032466">
    <property type="entry name" value="Metal_Hydrolase"/>
</dbReference>
<dbReference type="PANTHER" id="PTHR46124:SF2">
    <property type="entry name" value="D-AMINOACYL-TRNA DEACYLASE"/>
    <property type="match status" value="1"/>
</dbReference>
<feature type="region of interest" description="Disordered" evidence="1">
    <location>
        <begin position="1"/>
        <end position="80"/>
    </location>
</feature>
<keyword evidence="3" id="KW-1185">Reference proteome</keyword>
<dbReference type="Proteomes" id="UP001387100">
    <property type="component" value="Unassembled WGS sequence"/>
</dbReference>
<name>A0ABU8RMV6_9ACTN</name>
<dbReference type="Gene3D" id="3.20.20.140">
    <property type="entry name" value="Metal-dependent hydrolases"/>
    <property type="match status" value="1"/>
</dbReference>
<dbReference type="GO" id="GO:0016787">
    <property type="term" value="F:hydrolase activity"/>
    <property type="evidence" value="ECO:0007669"/>
    <property type="project" value="UniProtKB-KW"/>
</dbReference>
<evidence type="ECO:0000313" key="3">
    <source>
        <dbReference type="Proteomes" id="UP001387100"/>
    </source>
</evidence>
<evidence type="ECO:0000256" key="1">
    <source>
        <dbReference type="SAM" id="MobiDB-lite"/>
    </source>
</evidence>
<protein>
    <submittedName>
        <fullName evidence="2">TatD family hydrolase</fullName>
    </submittedName>
</protein>
<sequence length="330" mass="34645">MAEPPAGGAGGVGGAPVTAATSGPDGAPPRARSASGADGRRRDRSWPPAPEPLPLPVVDDHTHLDIADGPGSVDAGADPGGEHRGVAELLALAAAAGVPRAVQIGCDLPAARWTVEAVQRHPELLGGVAIHPNEAPVLAARGELDDALEEIGRLARADRVRVVGETGMDTFRTDADDVGAMRAQEESFRAHVRLAKDLGLPVQVHDRDAHADVLRVLAQERAERVVLHCFSGDVDMARECVDRGYVLSFAGTVTFRNAGGLRSALSVVPLEQVQLETDAPFLTPAPHRGRPNASYLVPLTARTVAEVLDVPLERLCEVTARTADALYGPW</sequence>
<organism evidence="2 3">
    <name type="scientific">Pseudokineococcus basanitobsidens</name>
    <dbReference type="NCBI Taxonomy" id="1926649"/>
    <lineage>
        <taxon>Bacteria</taxon>
        <taxon>Bacillati</taxon>
        <taxon>Actinomycetota</taxon>
        <taxon>Actinomycetes</taxon>
        <taxon>Kineosporiales</taxon>
        <taxon>Kineosporiaceae</taxon>
        <taxon>Pseudokineococcus</taxon>
    </lineage>
</organism>
<dbReference type="RefSeq" id="WP_339575719.1">
    <property type="nucleotide sequence ID" value="NZ_JBBIAA010000020.1"/>
</dbReference>
<dbReference type="SUPFAM" id="SSF51556">
    <property type="entry name" value="Metallo-dependent hydrolases"/>
    <property type="match status" value="1"/>
</dbReference>
<keyword evidence="2" id="KW-0378">Hydrolase</keyword>
<proteinExistence type="predicted"/>
<reference evidence="2 3" key="1">
    <citation type="journal article" date="2017" name="Int. J. Syst. Evol. Microbiol.">
        <title>Pseudokineococcus basanitobsidens sp. nov., isolated from volcanic rock.</title>
        <authorList>
            <person name="Lee D.W."/>
            <person name="Park M.Y."/>
            <person name="Kim J.J."/>
            <person name="Kim B.S."/>
        </authorList>
    </citation>
    <scope>NUCLEOTIDE SEQUENCE [LARGE SCALE GENOMIC DNA]</scope>
    <source>
        <strain evidence="2 3">DSM 103726</strain>
    </source>
</reference>
<dbReference type="PANTHER" id="PTHR46124">
    <property type="entry name" value="D-AMINOACYL-TRNA DEACYLASE"/>
    <property type="match status" value="1"/>
</dbReference>
<dbReference type="Pfam" id="PF01026">
    <property type="entry name" value="TatD_DNase"/>
    <property type="match status" value="1"/>
</dbReference>
<feature type="compositionally biased region" description="Low complexity" evidence="1">
    <location>
        <begin position="15"/>
        <end position="37"/>
    </location>
</feature>
<evidence type="ECO:0000313" key="2">
    <source>
        <dbReference type="EMBL" id="MEJ5946336.1"/>
    </source>
</evidence>
<dbReference type="PIRSF" id="PIRSF005902">
    <property type="entry name" value="DNase_TatD"/>
    <property type="match status" value="1"/>
</dbReference>